<dbReference type="EMBL" id="MU003766">
    <property type="protein sequence ID" value="KAF2726021.1"/>
    <property type="molecule type" value="Genomic_DNA"/>
</dbReference>
<feature type="compositionally biased region" description="Polar residues" evidence="1">
    <location>
        <begin position="212"/>
        <end position="228"/>
    </location>
</feature>
<feature type="region of interest" description="Disordered" evidence="1">
    <location>
        <begin position="178"/>
        <end position="267"/>
    </location>
</feature>
<dbReference type="Proteomes" id="UP000799441">
    <property type="component" value="Unassembled WGS sequence"/>
</dbReference>
<accession>A0A9P4QJF8</accession>
<reference evidence="2" key="1">
    <citation type="journal article" date="2020" name="Stud. Mycol.">
        <title>101 Dothideomycetes genomes: a test case for predicting lifestyles and emergence of pathogens.</title>
        <authorList>
            <person name="Haridas S."/>
            <person name="Albert R."/>
            <person name="Binder M."/>
            <person name="Bloem J."/>
            <person name="Labutti K."/>
            <person name="Salamov A."/>
            <person name="Andreopoulos B."/>
            <person name="Baker S."/>
            <person name="Barry K."/>
            <person name="Bills G."/>
            <person name="Bluhm B."/>
            <person name="Cannon C."/>
            <person name="Castanera R."/>
            <person name="Culley D."/>
            <person name="Daum C."/>
            <person name="Ezra D."/>
            <person name="Gonzalez J."/>
            <person name="Henrissat B."/>
            <person name="Kuo A."/>
            <person name="Liang C."/>
            <person name="Lipzen A."/>
            <person name="Lutzoni F."/>
            <person name="Magnuson J."/>
            <person name="Mondo S."/>
            <person name="Nolan M."/>
            <person name="Ohm R."/>
            <person name="Pangilinan J."/>
            <person name="Park H.-J."/>
            <person name="Ramirez L."/>
            <person name="Alfaro M."/>
            <person name="Sun H."/>
            <person name="Tritt A."/>
            <person name="Yoshinaga Y."/>
            <person name="Zwiers L.-H."/>
            <person name="Turgeon B."/>
            <person name="Goodwin S."/>
            <person name="Spatafora J."/>
            <person name="Crous P."/>
            <person name="Grigoriev I."/>
        </authorList>
    </citation>
    <scope>NUCLEOTIDE SEQUENCE</scope>
    <source>
        <strain evidence="2">CBS 116435</strain>
    </source>
</reference>
<evidence type="ECO:0000256" key="1">
    <source>
        <dbReference type="SAM" id="MobiDB-lite"/>
    </source>
</evidence>
<feature type="compositionally biased region" description="Basic and acidic residues" evidence="1">
    <location>
        <begin position="229"/>
        <end position="242"/>
    </location>
</feature>
<dbReference type="AlphaFoldDB" id="A0A9P4QJF8"/>
<evidence type="ECO:0000313" key="3">
    <source>
        <dbReference type="Proteomes" id="UP000799441"/>
    </source>
</evidence>
<keyword evidence="3" id="KW-1185">Reference proteome</keyword>
<sequence>MSTAEDRVRTWLENGTLLPLTLNPEVSLLSANLVARSPNLDMEYLEQIIYEELHGLVKRNPTWNLVMAAVVKDVQEKLLKTISSNQGCLESIVLATRAIHVESYQPSEIEIAVVEKVLSLFTQGFRLDQKGATTKTSAAYVKAIVNSISKVRNDMLNNNTTSKSAPSALAYSVVFEQDDTSPGAGRNAPKDELTSSGAPVSRDIQRIPRIRPNNSKGGVENAPQNTESRIPDDSTPKRVVLKEEDDDKSNAYNTGQPQRIRTHFGRGNYSHREGTAWEPKELLSAMEAIRDAYAVNKSKLLPSTKKALVTVHNNRFTGQKNSKGKQCGNRSWESLRQQKPKLTENVGRTIDEAITSLKDLVERGETLMGPEMCLAKKKRKSMAPKGTKRKTLEEDAATIENAYKEEQAKKSRIWKGAIKDNSDQGDILLTK</sequence>
<name>A0A9P4QJF8_9PEZI</name>
<evidence type="ECO:0000313" key="2">
    <source>
        <dbReference type="EMBL" id="KAF2726021.1"/>
    </source>
</evidence>
<protein>
    <submittedName>
        <fullName evidence="2">Uncharacterized protein</fullName>
    </submittedName>
</protein>
<proteinExistence type="predicted"/>
<comment type="caution">
    <text evidence="2">The sequence shown here is derived from an EMBL/GenBank/DDBJ whole genome shotgun (WGS) entry which is preliminary data.</text>
</comment>
<feature type="compositionally biased region" description="Polar residues" evidence="1">
    <location>
        <begin position="250"/>
        <end position="259"/>
    </location>
</feature>
<organism evidence="2 3">
    <name type="scientific">Polychaeton citri CBS 116435</name>
    <dbReference type="NCBI Taxonomy" id="1314669"/>
    <lineage>
        <taxon>Eukaryota</taxon>
        <taxon>Fungi</taxon>
        <taxon>Dikarya</taxon>
        <taxon>Ascomycota</taxon>
        <taxon>Pezizomycotina</taxon>
        <taxon>Dothideomycetes</taxon>
        <taxon>Dothideomycetidae</taxon>
        <taxon>Capnodiales</taxon>
        <taxon>Capnodiaceae</taxon>
        <taxon>Polychaeton</taxon>
    </lineage>
</organism>
<gene>
    <name evidence="2" type="ORF">K431DRAFT_299732</name>
</gene>